<evidence type="ECO:0000313" key="1">
    <source>
        <dbReference type="EMBL" id="CDR88176.1"/>
    </source>
</evidence>
<dbReference type="AlphaFoldDB" id="A0A127Z337"/>
<proteinExistence type="predicted"/>
<dbReference type="OrthoDB" id="10541323at2759"/>
<sequence>MPQHPLLQELTVPCTVSAFNTTINAYHQETNPRDTWMLKRLILQAHEESQASIVVLEAENLILQAQQECNSKTLANLRRKWAKGDIRVLMKDRMITQEFAKQELVAKGTSMLRNDGDQQHMEEEDGVLPPSVAVFDGDKASEDGNEALSASAMTPSPPHMHTFLDELDDNDPLSTINNDNPGGFGFFDTVPVASSSYIRH</sequence>
<name>A0A127Z337_9BASI</name>
<organism evidence="1">
    <name type="scientific">Sporisorium scitamineum</name>
    <dbReference type="NCBI Taxonomy" id="49012"/>
    <lineage>
        <taxon>Eukaryota</taxon>
        <taxon>Fungi</taxon>
        <taxon>Dikarya</taxon>
        <taxon>Basidiomycota</taxon>
        <taxon>Ustilaginomycotina</taxon>
        <taxon>Ustilaginomycetes</taxon>
        <taxon>Ustilaginales</taxon>
        <taxon>Ustilaginaceae</taxon>
        <taxon>Sporisorium</taxon>
    </lineage>
</organism>
<accession>A0A127Z337</accession>
<protein>
    <submittedName>
        <fullName evidence="1">Related to transposase</fullName>
    </submittedName>
</protein>
<reference evidence="1" key="1">
    <citation type="submission" date="2014-06" db="EMBL/GenBank/DDBJ databases">
        <authorList>
            <person name="Ju J."/>
            <person name="Zhang J."/>
        </authorList>
    </citation>
    <scope>NUCLEOTIDE SEQUENCE</scope>
    <source>
        <strain evidence="1">SscI8</strain>
    </source>
</reference>
<gene>
    <name evidence="1" type="ORF">SPSC_03836</name>
</gene>
<dbReference type="EMBL" id="LK056673">
    <property type="protein sequence ID" value="CDR88176.1"/>
    <property type="molecule type" value="Genomic_DNA"/>
</dbReference>